<dbReference type="InterPro" id="IPR053943">
    <property type="entry name" value="RlmKL-like_Mtase_CS"/>
</dbReference>
<evidence type="ECO:0000313" key="9">
    <source>
        <dbReference type="Proteomes" id="UP001224775"/>
    </source>
</evidence>
<dbReference type="PANTHER" id="PTHR14911">
    <property type="entry name" value="THUMP DOMAIN-CONTAINING"/>
    <property type="match status" value="1"/>
</dbReference>
<dbReference type="Proteomes" id="UP001224775">
    <property type="component" value="Unassembled WGS sequence"/>
</dbReference>
<dbReference type="SUPFAM" id="SSF143437">
    <property type="entry name" value="THUMP domain-like"/>
    <property type="match status" value="1"/>
</dbReference>
<dbReference type="AlphaFoldDB" id="A0AAD8XXW1"/>
<dbReference type="SUPFAM" id="SSF53335">
    <property type="entry name" value="S-adenosyl-L-methionine-dependent methyltransferases"/>
    <property type="match status" value="1"/>
</dbReference>
<dbReference type="InterPro" id="IPR037151">
    <property type="entry name" value="AlkB-like_sf"/>
</dbReference>
<comment type="caution">
    <text evidence="8">The sequence shown here is derived from an EMBL/GenBank/DDBJ whole genome shotgun (WGS) entry which is preliminary data.</text>
</comment>
<dbReference type="GO" id="GO:0016423">
    <property type="term" value="F:tRNA (guanine) methyltransferase activity"/>
    <property type="evidence" value="ECO:0007669"/>
    <property type="project" value="TreeGrafter"/>
</dbReference>
<evidence type="ECO:0000256" key="5">
    <source>
        <dbReference type="ARBA" id="ARBA00022694"/>
    </source>
</evidence>
<dbReference type="PANTHER" id="PTHR14911:SF13">
    <property type="entry name" value="TRNA (GUANINE(6)-N2)-METHYLTRANSFERASE THUMP3"/>
    <property type="match status" value="1"/>
</dbReference>
<keyword evidence="2" id="KW-0963">Cytoplasm</keyword>
<dbReference type="Gene3D" id="3.40.50.150">
    <property type="entry name" value="Vaccinia Virus protein VP39"/>
    <property type="match status" value="1"/>
</dbReference>
<gene>
    <name evidence="8" type="ORF">QTG54_013615</name>
</gene>
<dbReference type="CDD" id="cd11715">
    <property type="entry name" value="THUMP_AdoMetMT"/>
    <property type="match status" value="1"/>
</dbReference>
<protein>
    <submittedName>
        <fullName evidence="8">2OG-Fe(II) oxygenase family protein</fullName>
    </submittedName>
</protein>
<dbReference type="GO" id="GO:0005737">
    <property type="term" value="C:cytoplasm"/>
    <property type="evidence" value="ECO:0007669"/>
    <property type="project" value="UniProtKB-SubCell"/>
</dbReference>
<evidence type="ECO:0000256" key="1">
    <source>
        <dbReference type="ARBA" id="ARBA00004496"/>
    </source>
</evidence>
<dbReference type="SUPFAM" id="SSF51197">
    <property type="entry name" value="Clavaminate synthase-like"/>
    <property type="match status" value="1"/>
</dbReference>
<proteinExistence type="predicted"/>
<feature type="region of interest" description="Disordered" evidence="6">
    <location>
        <begin position="56"/>
        <end position="76"/>
    </location>
</feature>
<keyword evidence="9" id="KW-1185">Reference proteome</keyword>
<dbReference type="PRINTS" id="PR00507">
    <property type="entry name" value="N12N6MTFRASE"/>
</dbReference>
<evidence type="ECO:0000256" key="6">
    <source>
        <dbReference type="SAM" id="MobiDB-lite"/>
    </source>
</evidence>
<dbReference type="CDD" id="cd02440">
    <property type="entry name" value="AdoMet_MTases"/>
    <property type="match status" value="1"/>
</dbReference>
<dbReference type="InterPro" id="IPR027450">
    <property type="entry name" value="AlkB-like"/>
</dbReference>
<dbReference type="InterPro" id="IPR000241">
    <property type="entry name" value="RlmKL-like_Mtase"/>
</dbReference>
<feature type="domain" description="Fe2OG dioxygenase" evidence="7">
    <location>
        <begin position="119"/>
        <end position="217"/>
    </location>
</feature>
<dbReference type="InterPro" id="IPR005123">
    <property type="entry name" value="Oxoglu/Fe-dep_dioxygenase_dom"/>
</dbReference>
<name>A0AAD8XXW1_9STRA</name>
<dbReference type="GO" id="GO:0043527">
    <property type="term" value="C:tRNA methyltransferase complex"/>
    <property type="evidence" value="ECO:0007669"/>
    <property type="project" value="UniProtKB-ARBA"/>
</dbReference>
<dbReference type="PROSITE" id="PS01261">
    <property type="entry name" value="UPF0020"/>
    <property type="match status" value="1"/>
</dbReference>
<dbReference type="Gene3D" id="3.30.2130.30">
    <property type="match status" value="1"/>
</dbReference>
<reference evidence="8" key="1">
    <citation type="submission" date="2023-06" db="EMBL/GenBank/DDBJ databases">
        <title>Survivors Of The Sea: Transcriptome response of Skeletonema marinoi to long-term dormancy.</title>
        <authorList>
            <person name="Pinder M.I.M."/>
            <person name="Kourtchenko O."/>
            <person name="Robertson E.K."/>
            <person name="Larsson T."/>
            <person name="Maumus F."/>
            <person name="Osuna-Cruz C.M."/>
            <person name="Vancaester E."/>
            <person name="Stenow R."/>
            <person name="Vandepoele K."/>
            <person name="Ploug H."/>
            <person name="Bruchert V."/>
            <person name="Godhe A."/>
            <person name="Topel M."/>
        </authorList>
    </citation>
    <scope>NUCLEOTIDE SEQUENCE</scope>
    <source>
        <strain evidence="8">R05AC</strain>
    </source>
</reference>
<evidence type="ECO:0000256" key="3">
    <source>
        <dbReference type="ARBA" id="ARBA00022603"/>
    </source>
</evidence>
<evidence type="ECO:0000256" key="4">
    <source>
        <dbReference type="ARBA" id="ARBA00022679"/>
    </source>
</evidence>
<dbReference type="Pfam" id="PF13532">
    <property type="entry name" value="2OG-FeII_Oxy_2"/>
    <property type="match status" value="1"/>
</dbReference>
<dbReference type="Pfam" id="PF01170">
    <property type="entry name" value="UPF0020"/>
    <property type="match status" value="1"/>
</dbReference>
<dbReference type="PROSITE" id="PS51471">
    <property type="entry name" value="FE2OG_OXY"/>
    <property type="match status" value="1"/>
</dbReference>
<feature type="compositionally biased region" description="Acidic residues" evidence="6">
    <location>
        <begin position="56"/>
        <end position="68"/>
    </location>
</feature>
<dbReference type="InterPro" id="IPR029063">
    <property type="entry name" value="SAM-dependent_MTases_sf"/>
</dbReference>
<evidence type="ECO:0000313" key="8">
    <source>
        <dbReference type="EMBL" id="KAK1735909.1"/>
    </source>
</evidence>
<comment type="subcellular location">
    <subcellularLocation>
        <location evidence="1">Cytoplasm</location>
    </subcellularLocation>
</comment>
<evidence type="ECO:0000256" key="2">
    <source>
        <dbReference type="ARBA" id="ARBA00022490"/>
    </source>
</evidence>
<sequence>MAMEEYLLPLRTPCVYHDTSFLSEDEATEAYEDLLNNTPWEKTPKINRWVTLMMDVPDDEQQEEETGEDETKRDYRYRDAPGAPLVGFPPIVHKLKTMAEEWYNSKVVSDGSSDKKPVKFNICLLNYYQNGTQRIGWHSDREEIGRSTPIASISLGCTRKFLIRSKTDGVRDRASIEMTNGSIILMENICQYKYLHSVPKESDVEDGRINLTFRCKEFESSDNAAGELATTEGELNHQKRDHWITQISTEMGALDSTAGSWKAGGARIADNYDGGGDDDDDDLEAKVFGDNAKFHKDYDGEITVEYVVKTNIGAECYCAAELEELLDIEQYTVLARPFEVAGYVAICRTTEQSAIAIGGEDERIEMEDALLQLRSAHHVLKYHDYFNLEDLLPDQEEGVESDKKSGIGSINGEMLYQYYKQKLVSGESSIPSLVELEKGGTFRVSCDRIGSGQGFTGPELEFEIGGAMSEFYTHIKPKMTDFDILIRADVVATKVIVGTQINVDDLSKQRHFLRFRNAVTLKTNLAYAMIRMANIKKGDLVCDPFCGSGTILLEALDVYRTEQIKCVGMDVSRRSANGARENAIAEGFNDDLCQFHCCDARNFKRHLTDESVDVIVSNLPWGVITGQKNVSDLQTMYEIFLRNAWYVLKDGGRIVMLVLRGLQLTRIIRKLSGRYRLLSVNVVRTTNNLPSIVVIEKLAVDEVRTSVKRQLGYLAQFVNVSSEMYSALNYEKIDETTL</sequence>
<dbReference type="GO" id="GO:0030488">
    <property type="term" value="P:tRNA methylation"/>
    <property type="evidence" value="ECO:0007669"/>
    <property type="project" value="TreeGrafter"/>
</dbReference>
<keyword evidence="4" id="KW-0808">Transferase</keyword>
<organism evidence="8 9">
    <name type="scientific">Skeletonema marinoi</name>
    <dbReference type="NCBI Taxonomy" id="267567"/>
    <lineage>
        <taxon>Eukaryota</taxon>
        <taxon>Sar</taxon>
        <taxon>Stramenopiles</taxon>
        <taxon>Ochrophyta</taxon>
        <taxon>Bacillariophyta</taxon>
        <taxon>Coscinodiscophyceae</taxon>
        <taxon>Thalassiosirophycidae</taxon>
        <taxon>Thalassiosirales</taxon>
        <taxon>Skeletonemataceae</taxon>
        <taxon>Skeletonema</taxon>
        <taxon>Skeletonema marinoi-dohrnii complex</taxon>
    </lineage>
</organism>
<evidence type="ECO:0000259" key="7">
    <source>
        <dbReference type="PROSITE" id="PS51471"/>
    </source>
</evidence>
<dbReference type="EMBL" id="JATAAI010000032">
    <property type="protein sequence ID" value="KAK1735909.1"/>
    <property type="molecule type" value="Genomic_DNA"/>
</dbReference>
<accession>A0AAD8XXW1</accession>
<keyword evidence="5" id="KW-0819">tRNA processing</keyword>
<dbReference type="Gene3D" id="2.60.120.590">
    <property type="entry name" value="Alpha-ketoglutarate-dependent dioxygenase AlkB-like"/>
    <property type="match status" value="1"/>
</dbReference>
<keyword evidence="3" id="KW-0489">Methyltransferase</keyword>